<reference evidence="9 10" key="1">
    <citation type="submission" date="2018-06" db="EMBL/GenBank/DDBJ databases">
        <authorList>
            <consortium name="Pathogen Informatics"/>
            <person name="Doyle S."/>
        </authorList>
    </citation>
    <scope>NUCLEOTIDE SEQUENCE [LARGE SCALE GENOMIC DNA]</scope>
    <source>
        <strain evidence="9 10">NCTC11820</strain>
    </source>
</reference>
<proteinExistence type="inferred from homology"/>
<comment type="subcellular location">
    <subcellularLocation>
        <location evidence="7">Cytoplasm</location>
        <location evidence="7">Nucleoid</location>
    </subcellularLocation>
</comment>
<dbReference type="PANTHER" id="PTHR34701:SF1">
    <property type="entry name" value="TRANSCRIPTIONAL REGULATOR MRAZ"/>
    <property type="match status" value="1"/>
</dbReference>
<evidence type="ECO:0000256" key="7">
    <source>
        <dbReference type="HAMAP-Rule" id="MF_01008"/>
    </source>
</evidence>
<dbReference type="Pfam" id="PF02381">
    <property type="entry name" value="MraZ"/>
    <property type="match status" value="2"/>
</dbReference>
<dbReference type="SUPFAM" id="SSF89447">
    <property type="entry name" value="AbrB/MazE/MraZ-like"/>
    <property type="match status" value="1"/>
</dbReference>
<dbReference type="InterPro" id="IPR035644">
    <property type="entry name" value="MraZ_C"/>
</dbReference>
<dbReference type="InterPro" id="IPR035642">
    <property type="entry name" value="MraZ_N"/>
</dbReference>
<dbReference type="EMBL" id="UASJ01000001">
    <property type="protein sequence ID" value="SQB64671.1"/>
    <property type="molecule type" value="Genomic_DNA"/>
</dbReference>
<dbReference type="HAMAP" id="MF_01008">
    <property type="entry name" value="MraZ"/>
    <property type="match status" value="1"/>
</dbReference>
<keyword evidence="6 7" id="KW-0804">Transcription</keyword>
<dbReference type="OMA" id="ECELDGN"/>
<keyword evidence="9" id="KW-0132">Cell division</keyword>
<evidence type="ECO:0000256" key="1">
    <source>
        <dbReference type="ARBA" id="ARBA00013860"/>
    </source>
</evidence>
<comment type="similarity">
    <text evidence="7">Belongs to the MraZ family.</text>
</comment>
<dbReference type="GO" id="GO:0009295">
    <property type="term" value="C:nucleoid"/>
    <property type="evidence" value="ECO:0007669"/>
    <property type="project" value="UniProtKB-SubCell"/>
</dbReference>
<dbReference type="InterPro" id="IPR020603">
    <property type="entry name" value="MraZ_dom"/>
</dbReference>
<evidence type="ECO:0000256" key="6">
    <source>
        <dbReference type="ARBA" id="ARBA00023163"/>
    </source>
</evidence>
<evidence type="ECO:0000313" key="9">
    <source>
        <dbReference type="EMBL" id="SQB64671.1"/>
    </source>
</evidence>
<dbReference type="NCBIfam" id="TIGR00242">
    <property type="entry name" value="division/cell wall cluster transcriptional repressor MraZ"/>
    <property type="match status" value="1"/>
</dbReference>
<accession>A0A2X2YP52</accession>
<evidence type="ECO:0000256" key="4">
    <source>
        <dbReference type="ARBA" id="ARBA00023015"/>
    </source>
</evidence>
<dbReference type="GO" id="GO:2000143">
    <property type="term" value="P:negative regulation of DNA-templated transcription initiation"/>
    <property type="evidence" value="ECO:0007669"/>
    <property type="project" value="TreeGrafter"/>
</dbReference>
<keyword evidence="2 7" id="KW-0963">Cytoplasm</keyword>
<keyword evidence="4 7" id="KW-0805">Transcription regulation</keyword>
<dbReference type="InterPro" id="IPR007159">
    <property type="entry name" value="SpoVT-AbrB_dom"/>
</dbReference>
<dbReference type="GO" id="GO:0051301">
    <property type="term" value="P:cell division"/>
    <property type="evidence" value="ECO:0007669"/>
    <property type="project" value="UniProtKB-KW"/>
</dbReference>
<protein>
    <recommendedName>
        <fullName evidence="1 7">Transcriptional regulator MraZ</fullName>
    </recommendedName>
</protein>
<dbReference type="GO" id="GO:0000976">
    <property type="term" value="F:transcription cis-regulatory region binding"/>
    <property type="evidence" value="ECO:0007669"/>
    <property type="project" value="TreeGrafter"/>
</dbReference>
<dbReference type="InterPro" id="IPR003444">
    <property type="entry name" value="MraZ"/>
</dbReference>
<feature type="domain" description="SpoVT-AbrB" evidence="8">
    <location>
        <begin position="29"/>
        <end position="71"/>
    </location>
</feature>
<gene>
    <name evidence="7 9" type="primary">mraZ</name>
    <name evidence="9" type="ORF">NCTC11820_01023</name>
</gene>
<dbReference type="CDD" id="cd16320">
    <property type="entry name" value="MraZ_N"/>
    <property type="match status" value="1"/>
</dbReference>
<evidence type="ECO:0000259" key="8">
    <source>
        <dbReference type="PROSITE" id="PS51740"/>
    </source>
</evidence>
<dbReference type="AlphaFoldDB" id="A0A2X2YP52"/>
<keyword evidence="9" id="KW-0131">Cell cycle</keyword>
<dbReference type="Proteomes" id="UP000250245">
    <property type="component" value="Unassembled WGS sequence"/>
</dbReference>
<dbReference type="InterPro" id="IPR038619">
    <property type="entry name" value="MraZ_sf"/>
</dbReference>
<evidence type="ECO:0000256" key="2">
    <source>
        <dbReference type="ARBA" id="ARBA00022490"/>
    </source>
</evidence>
<dbReference type="InterPro" id="IPR037914">
    <property type="entry name" value="SpoVT-AbrB_sf"/>
</dbReference>
<feature type="domain" description="SpoVT-AbrB" evidence="8">
    <location>
        <begin position="100"/>
        <end position="143"/>
    </location>
</feature>
<dbReference type="Gene3D" id="3.40.1550.20">
    <property type="entry name" value="Transcriptional regulator MraZ domain"/>
    <property type="match status" value="1"/>
</dbReference>
<dbReference type="GO" id="GO:0003700">
    <property type="term" value="F:DNA-binding transcription factor activity"/>
    <property type="evidence" value="ECO:0007669"/>
    <property type="project" value="UniProtKB-UniRule"/>
</dbReference>
<organism evidence="9 10">
    <name type="scientific">Mobiluncus curtisii</name>
    <dbReference type="NCBI Taxonomy" id="2051"/>
    <lineage>
        <taxon>Bacteria</taxon>
        <taxon>Bacillati</taxon>
        <taxon>Actinomycetota</taxon>
        <taxon>Actinomycetes</taxon>
        <taxon>Actinomycetales</taxon>
        <taxon>Actinomycetaceae</taxon>
        <taxon>Mobiluncus</taxon>
    </lineage>
</organism>
<name>A0A2X2YP52_9ACTO</name>
<comment type="subunit">
    <text evidence="7">Forms oligomers.</text>
</comment>
<sequence length="167" mass="18556">MGYNENLIGIGSKFSVTLRVKGKVVFLGTYEPKLDDKGRLILPARFREQLAGGVVLTKGQDHCVYAFETGEFQALYAELRQAPLTHKQARNFSRVLLSGASDQIPDKQGRINIPPALREYAGLDRDLAVFGAGSRVEIWDLKTWNEFLAAAEEDFSEVSEEILPGLL</sequence>
<keyword evidence="3" id="KW-0677">Repeat</keyword>
<dbReference type="CDD" id="cd16321">
    <property type="entry name" value="MraZ_C"/>
    <property type="match status" value="1"/>
</dbReference>
<evidence type="ECO:0000313" key="10">
    <source>
        <dbReference type="Proteomes" id="UP000250245"/>
    </source>
</evidence>
<keyword evidence="5 7" id="KW-0238">DNA-binding</keyword>
<evidence type="ECO:0000256" key="3">
    <source>
        <dbReference type="ARBA" id="ARBA00022737"/>
    </source>
</evidence>
<dbReference type="PROSITE" id="PS51740">
    <property type="entry name" value="SPOVT_ABRB"/>
    <property type="match status" value="2"/>
</dbReference>
<evidence type="ECO:0000256" key="5">
    <source>
        <dbReference type="ARBA" id="ARBA00023125"/>
    </source>
</evidence>
<dbReference type="PANTHER" id="PTHR34701">
    <property type="entry name" value="TRANSCRIPTIONAL REGULATOR MRAZ"/>
    <property type="match status" value="1"/>
</dbReference>
<dbReference type="GO" id="GO:0005737">
    <property type="term" value="C:cytoplasm"/>
    <property type="evidence" value="ECO:0007669"/>
    <property type="project" value="UniProtKB-UniRule"/>
</dbReference>